<reference evidence="1 2" key="1">
    <citation type="journal article" date="2013" name="Genome Announc.">
        <title>Complete genome sequence of Myxococcus stipitatus strain DSM 14675, a fruiting myxobacterium.</title>
        <authorList>
            <person name="Huntley S."/>
            <person name="Kneip S."/>
            <person name="Treuner-Lange A."/>
            <person name="Sogaard-Andersen L."/>
        </authorList>
    </citation>
    <scope>NUCLEOTIDE SEQUENCE [LARGE SCALE GENOMIC DNA]</scope>
    <source>
        <strain evidence="2">DSM 14675 / JCM 12634 / Mx s8</strain>
    </source>
</reference>
<dbReference type="HOGENOM" id="CLU_2570242_0_0_7"/>
<dbReference type="EMBL" id="CP004025">
    <property type="protein sequence ID" value="AGC48169.1"/>
    <property type="molecule type" value="Genomic_DNA"/>
</dbReference>
<gene>
    <name evidence="1" type="ordered locus">MYSTI_06896</name>
</gene>
<dbReference type="STRING" id="1278073.MYSTI_06896"/>
<name>L7UNV4_MYXSD</name>
<dbReference type="Proteomes" id="UP000011131">
    <property type="component" value="Chromosome"/>
</dbReference>
<proteinExistence type="predicted"/>
<dbReference type="AlphaFoldDB" id="L7UNV4"/>
<keyword evidence="2" id="KW-1185">Reference proteome</keyword>
<accession>L7UNV4</accession>
<organism evidence="1 2">
    <name type="scientific">Myxococcus stipitatus (strain DSM 14675 / JCM 12634 / Mx s8)</name>
    <dbReference type="NCBI Taxonomy" id="1278073"/>
    <lineage>
        <taxon>Bacteria</taxon>
        <taxon>Pseudomonadati</taxon>
        <taxon>Myxococcota</taxon>
        <taxon>Myxococcia</taxon>
        <taxon>Myxococcales</taxon>
        <taxon>Cystobacterineae</taxon>
        <taxon>Myxococcaceae</taxon>
        <taxon>Myxococcus</taxon>
    </lineage>
</organism>
<dbReference type="RefSeq" id="WP_015352423.1">
    <property type="nucleotide sequence ID" value="NC_020126.1"/>
</dbReference>
<dbReference type="KEGG" id="msd:MYSTI_06896"/>
<evidence type="ECO:0000313" key="1">
    <source>
        <dbReference type="EMBL" id="AGC48169.1"/>
    </source>
</evidence>
<dbReference type="PATRIC" id="fig|1278073.3.peg.7002"/>
<protein>
    <submittedName>
        <fullName evidence="1">Uncharacterized protein</fullName>
    </submittedName>
</protein>
<sequence>MTLLRLDIEALELEGLEPAGRFEFARGMESELARLVLDGGVPSGLLAGRGALAPLEVAPPAAAAPADLGRAVARALYEGWR</sequence>
<evidence type="ECO:0000313" key="2">
    <source>
        <dbReference type="Proteomes" id="UP000011131"/>
    </source>
</evidence>